<dbReference type="GO" id="GO:0012505">
    <property type="term" value="C:endomembrane system"/>
    <property type="evidence" value="ECO:0007669"/>
    <property type="project" value="UniProtKB-SubCell"/>
</dbReference>
<comment type="caution">
    <text evidence="9">Lacks conserved residue(s) required for the propagation of feature annotation.</text>
</comment>
<reference evidence="10 11" key="1">
    <citation type="submission" date="2019-01" db="EMBL/GenBank/DDBJ databases">
        <title>Sequencing of cultivated peanut Arachis hypogaea provides insights into genome evolution and oil improvement.</title>
        <authorList>
            <person name="Chen X."/>
        </authorList>
    </citation>
    <scope>NUCLEOTIDE SEQUENCE [LARGE SCALE GENOMIC DNA]</scope>
    <source>
        <strain evidence="11">cv. Fuhuasheng</strain>
        <tissue evidence="10">Leaves</tissue>
    </source>
</reference>
<evidence type="ECO:0000256" key="8">
    <source>
        <dbReference type="ARBA" id="ARBA00023136"/>
    </source>
</evidence>
<dbReference type="PANTHER" id="PTHR10791">
    <property type="entry name" value="RAG1-ACTIVATING PROTEIN 1"/>
    <property type="match status" value="1"/>
</dbReference>
<comment type="similarity">
    <text evidence="2 9">Belongs to the SWEET sugar transporter family.</text>
</comment>
<gene>
    <name evidence="10" type="ORF">Ahy_A08g040960</name>
</gene>
<evidence type="ECO:0000256" key="6">
    <source>
        <dbReference type="ARBA" id="ARBA00022737"/>
    </source>
</evidence>
<dbReference type="AlphaFoldDB" id="A0A445C175"/>
<dbReference type="Gene3D" id="1.20.1280.290">
    <property type="match status" value="2"/>
</dbReference>
<name>A0A445C175_ARAHY</name>
<evidence type="ECO:0000256" key="9">
    <source>
        <dbReference type="RuleBase" id="RU910715"/>
    </source>
</evidence>
<evidence type="ECO:0000256" key="5">
    <source>
        <dbReference type="ARBA" id="ARBA00022692"/>
    </source>
</evidence>
<evidence type="ECO:0000313" key="11">
    <source>
        <dbReference type="Proteomes" id="UP000289738"/>
    </source>
</evidence>
<feature type="transmembrane region" description="Helical" evidence="9">
    <location>
        <begin position="31"/>
        <end position="56"/>
    </location>
</feature>
<dbReference type="Pfam" id="PF03083">
    <property type="entry name" value="MtN3_slv"/>
    <property type="match status" value="2"/>
</dbReference>
<keyword evidence="7 9" id="KW-1133">Transmembrane helix</keyword>
<dbReference type="EMBL" id="SDMP01000008">
    <property type="protein sequence ID" value="RYR44663.1"/>
    <property type="molecule type" value="Genomic_DNA"/>
</dbReference>
<organism evidence="10 11">
    <name type="scientific">Arachis hypogaea</name>
    <name type="common">Peanut</name>
    <dbReference type="NCBI Taxonomy" id="3818"/>
    <lineage>
        <taxon>Eukaryota</taxon>
        <taxon>Viridiplantae</taxon>
        <taxon>Streptophyta</taxon>
        <taxon>Embryophyta</taxon>
        <taxon>Tracheophyta</taxon>
        <taxon>Spermatophyta</taxon>
        <taxon>Magnoliopsida</taxon>
        <taxon>eudicotyledons</taxon>
        <taxon>Gunneridae</taxon>
        <taxon>Pentapetalae</taxon>
        <taxon>rosids</taxon>
        <taxon>fabids</taxon>
        <taxon>Fabales</taxon>
        <taxon>Fabaceae</taxon>
        <taxon>Papilionoideae</taxon>
        <taxon>50 kb inversion clade</taxon>
        <taxon>dalbergioids sensu lato</taxon>
        <taxon>Dalbergieae</taxon>
        <taxon>Pterocarpus clade</taxon>
        <taxon>Arachis</taxon>
    </lineage>
</organism>
<evidence type="ECO:0000256" key="7">
    <source>
        <dbReference type="ARBA" id="ARBA00022989"/>
    </source>
</evidence>
<dbReference type="GO" id="GO:0016020">
    <property type="term" value="C:membrane"/>
    <property type="evidence" value="ECO:0007669"/>
    <property type="project" value="InterPro"/>
</dbReference>
<dbReference type="PANTHER" id="PTHR10791:SF163">
    <property type="entry name" value="BIDIRECTIONAL SUGAR TRANSPORTER SWEET"/>
    <property type="match status" value="1"/>
</dbReference>
<comment type="function">
    <text evidence="9">Mediates both low-affinity uptake and efflux of sugar across the membrane.</text>
</comment>
<evidence type="ECO:0000256" key="2">
    <source>
        <dbReference type="ARBA" id="ARBA00007809"/>
    </source>
</evidence>
<keyword evidence="8 9" id="KW-0472">Membrane</keyword>
<keyword evidence="3 9" id="KW-0813">Transport</keyword>
<feature type="transmembrane region" description="Helical" evidence="9">
    <location>
        <begin position="214"/>
        <end position="240"/>
    </location>
</feature>
<evidence type="ECO:0000313" key="10">
    <source>
        <dbReference type="EMBL" id="RYR44663.1"/>
    </source>
</evidence>
<dbReference type="STRING" id="3818.A0A445C175"/>
<proteinExistence type="inferred from homology"/>
<keyword evidence="4 9" id="KW-0762">Sugar transport</keyword>
<accession>A0A445C175</accession>
<feature type="transmembrane region" description="Helical" evidence="9">
    <location>
        <begin position="172"/>
        <end position="194"/>
    </location>
</feature>
<dbReference type="InterPro" id="IPR047664">
    <property type="entry name" value="SWEET"/>
</dbReference>
<feature type="transmembrane region" description="Helical" evidence="9">
    <location>
        <begin position="7"/>
        <end position="25"/>
    </location>
</feature>
<sequence length="277" mass="31764">MSEEFQSLSYVVALFSAMFWIYYALVKKDVALLHIIVNSFGIVVETAYLAIFLFFAPKKTMLELCYWQLCTYLREPSVLLSSDGFASFSTLRKVIKTRSVEYMPSPTFYRIYKKKTSEEFQSLPYVVALLSAMLWIYYALVKKNAALLHITVNSFGIVVETAYLASFLKPSVLLSLDGFASFSTLVFSPFRYASLHHEESDKDEECGVHAIKDAALLHITVNNFGIIVETAYLAIFLFYAPKKARRKVIKTRNVEYMPSFSSYILGKRSVRVHIHKY</sequence>
<comment type="subcellular location">
    <subcellularLocation>
        <location evidence="1">Endomembrane system</location>
        <topology evidence="1">Multi-pass membrane protein</topology>
    </subcellularLocation>
</comment>
<feature type="transmembrane region" description="Helical" evidence="9">
    <location>
        <begin position="146"/>
        <end position="165"/>
    </location>
</feature>
<dbReference type="GO" id="GO:0051119">
    <property type="term" value="F:sugar transmembrane transporter activity"/>
    <property type="evidence" value="ECO:0007669"/>
    <property type="project" value="InterPro"/>
</dbReference>
<evidence type="ECO:0000256" key="3">
    <source>
        <dbReference type="ARBA" id="ARBA00022448"/>
    </source>
</evidence>
<keyword evidence="5 9" id="KW-0812">Transmembrane</keyword>
<keyword evidence="11" id="KW-1185">Reference proteome</keyword>
<protein>
    <recommendedName>
        <fullName evidence="9">Bidirectional sugar transporter SWEET</fullName>
    </recommendedName>
</protein>
<dbReference type="Proteomes" id="UP000289738">
    <property type="component" value="Chromosome A08"/>
</dbReference>
<dbReference type="InterPro" id="IPR004316">
    <property type="entry name" value="SWEET_rpt"/>
</dbReference>
<evidence type="ECO:0000256" key="1">
    <source>
        <dbReference type="ARBA" id="ARBA00004127"/>
    </source>
</evidence>
<evidence type="ECO:0000256" key="4">
    <source>
        <dbReference type="ARBA" id="ARBA00022597"/>
    </source>
</evidence>
<feature type="transmembrane region" description="Helical" evidence="9">
    <location>
        <begin position="122"/>
        <end position="140"/>
    </location>
</feature>
<keyword evidence="6" id="KW-0677">Repeat</keyword>
<comment type="caution">
    <text evidence="10">The sequence shown here is derived from an EMBL/GenBank/DDBJ whole genome shotgun (WGS) entry which is preliminary data.</text>
</comment>